<comment type="caution">
    <text evidence="4">The sequence shown here is derived from an EMBL/GenBank/DDBJ whole genome shotgun (WGS) entry which is preliminary data.</text>
</comment>
<reference evidence="5" key="1">
    <citation type="journal article" date="2019" name="Int. J. Syst. Evol. Microbiol.">
        <title>The Global Catalogue of Microorganisms (GCM) 10K type strain sequencing project: providing services to taxonomists for standard genome sequencing and annotation.</title>
        <authorList>
            <consortium name="The Broad Institute Genomics Platform"/>
            <consortium name="The Broad Institute Genome Sequencing Center for Infectious Disease"/>
            <person name="Wu L."/>
            <person name="Ma J."/>
        </authorList>
    </citation>
    <scope>NUCLEOTIDE SEQUENCE [LARGE SCALE GENOMIC DNA]</scope>
    <source>
        <strain evidence="5">JCM 13850</strain>
    </source>
</reference>
<organism evidence="4 5">
    <name type="scientific">Actinomadura napierensis</name>
    <dbReference type="NCBI Taxonomy" id="267854"/>
    <lineage>
        <taxon>Bacteria</taxon>
        <taxon>Bacillati</taxon>
        <taxon>Actinomycetota</taxon>
        <taxon>Actinomycetes</taxon>
        <taxon>Streptosporangiales</taxon>
        <taxon>Thermomonosporaceae</taxon>
        <taxon>Actinomadura</taxon>
    </lineage>
</organism>
<dbReference type="EMBL" id="BAAAMR010000117">
    <property type="protein sequence ID" value="GAA2164124.1"/>
    <property type="molecule type" value="Genomic_DNA"/>
</dbReference>
<protein>
    <submittedName>
        <fullName evidence="4">Uncharacterized protein</fullName>
    </submittedName>
</protein>
<feature type="compositionally biased region" description="Low complexity" evidence="1">
    <location>
        <begin position="48"/>
        <end position="72"/>
    </location>
</feature>
<feature type="signal peptide" evidence="3">
    <location>
        <begin position="1"/>
        <end position="33"/>
    </location>
</feature>
<keyword evidence="3" id="KW-0732">Signal</keyword>
<accession>A0ABP5M7U2</accession>
<keyword evidence="2" id="KW-0472">Membrane</keyword>
<feature type="chain" id="PRO_5047047947" evidence="3">
    <location>
        <begin position="34"/>
        <end position="126"/>
    </location>
</feature>
<name>A0ABP5M7U2_9ACTN</name>
<evidence type="ECO:0000256" key="3">
    <source>
        <dbReference type="SAM" id="SignalP"/>
    </source>
</evidence>
<feature type="compositionally biased region" description="Basic and acidic residues" evidence="1">
    <location>
        <begin position="74"/>
        <end position="83"/>
    </location>
</feature>
<dbReference type="RefSeq" id="WP_344280726.1">
    <property type="nucleotide sequence ID" value="NZ_BAAAMR010000117.1"/>
</dbReference>
<evidence type="ECO:0000256" key="1">
    <source>
        <dbReference type="SAM" id="MobiDB-lite"/>
    </source>
</evidence>
<keyword evidence="2" id="KW-0812">Transmembrane</keyword>
<feature type="transmembrane region" description="Helical" evidence="2">
    <location>
        <begin position="87"/>
        <end position="108"/>
    </location>
</feature>
<keyword evidence="5" id="KW-1185">Reference proteome</keyword>
<evidence type="ECO:0000313" key="5">
    <source>
        <dbReference type="Proteomes" id="UP001501020"/>
    </source>
</evidence>
<sequence>MSTRTSRRSLRRLGLVAVLAAALGGLTALPASAEARQAGGGAAGTVLADAHGGASPSGAADPAGATALAADAADGERHGKKDGGSGAVTWVLIGVGALVGIGIGFLIVRRAQRKYPPARTPGDRLK</sequence>
<proteinExistence type="predicted"/>
<evidence type="ECO:0000313" key="4">
    <source>
        <dbReference type="EMBL" id="GAA2164124.1"/>
    </source>
</evidence>
<gene>
    <name evidence="4" type="ORF">GCM10009727_81310</name>
</gene>
<keyword evidence="2" id="KW-1133">Transmembrane helix</keyword>
<dbReference type="Proteomes" id="UP001501020">
    <property type="component" value="Unassembled WGS sequence"/>
</dbReference>
<feature type="region of interest" description="Disordered" evidence="1">
    <location>
        <begin position="40"/>
        <end position="84"/>
    </location>
</feature>
<dbReference type="PROSITE" id="PS51318">
    <property type="entry name" value="TAT"/>
    <property type="match status" value="1"/>
</dbReference>
<evidence type="ECO:0000256" key="2">
    <source>
        <dbReference type="SAM" id="Phobius"/>
    </source>
</evidence>
<dbReference type="InterPro" id="IPR006311">
    <property type="entry name" value="TAT_signal"/>
</dbReference>